<reference evidence="1 2" key="1">
    <citation type="journal article" date="2020" name="Genome Biol. Evol.">
        <title>A new high-quality draft genome assembly of the Chinese cordyceps Ophiocordyceps sinensis.</title>
        <authorList>
            <person name="Shu R."/>
            <person name="Zhang J."/>
            <person name="Meng Q."/>
            <person name="Zhang H."/>
            <person name="Zhou G."/>
            <person name="Li M."/>
            <person name="Wu P."/>
            <person name="Zhao Y."/>
            <person name="Chen C."/>
            <person name="Qin Q."/>
        </authorList>
    </citation>
    <scope>NUCLEOTIDE SEQUENCE [LARGE SCALE GENOMIC DNA]</scope>
    <source>
        <strain evidence="1 2">IOZ07</strain>
    </source>
</reference>
<evidence type="ECO:0000313" key="1">
    <source>
        <dbReference type="EMBL" id="KAF4505103.1"/>
    </source>
</evidence>
<accession>A0A8H4PKG8</accession>
<dbReference type="AlphaFoldDB" id="A0A8H4PKG8"/>
<keyword evidence="2" id="KW-1185">Reference proteome</keyword>
<protein>
    <recommendedName>
        <fullName evidence="3">F-box domain-containing protein</fullName>
    </recommendedName>
</protein>
<proteinExistence type="predicted"/>
<evidence type="ECO:0008006" key="3">
    <source>
        <dbReference type="Google" id="ProtNLM"/>
    </source>
</evidence>
<gene>
    <name evidence="1" type="ORF">G6O67_007086</name>
</gene>
<dbReference type="Proteomes" id="UP000557566">
    <property type="component" value="Unassembled WGS sequence"/>
</dbReference>
<sequence length="409" mass="45302">MRALINLPPEILHMIAGQLCFPFVDRGESRFRDVDEAHNLLRLATLSRLSKTCKMFCAIAQPELFRFLHTEARLASAVQTLNRRPDLACVVKHLHVELGRDIEDQDWIADATLYDNYLRASLRSMSNHAIGGDEGDNSGFLPALAVTQVSNIESLSIEISHKVPLILQPRSLPYLTELVIHYWDPENGFDVTTLQSLFNAAPSLKVFKVFSADGGEGGSASSDNIFHPGLTTFELCNSALRRRCFTAIMNGFPRLEKFSYASDWTISSNEGAEATPRDISETLHIRSDTLKHLSLNFPLADYFEQGQNNVIESLAHMTVLESIHISCLAVYSSDSPGGGPNGTRLTAFLPPSIRTLVIYEPHLDITRDLVRLAEVAPASFPLLKTVRFSDIPNNMLAILQPAFPASGIQ</sequence>
<dbReference type="Gene3D" id="3.80.10.10">
    <property type="entry name" value="Ribonuclease Inhibitor"/>
    <property type="match status" value="1"/>
</dbReference>
<evidence type="ECO:0000313" key="2">
    <source>
        <dbReference type="Proteomes" id="UP000557566"/>
    </source>
</evidence>
<dbReference type="SUPFAM" id="SSF52047">
    <property type="entry name" value="RNI-like"/>
    <property type="match status" value="1"/>
</dbReference>
<name>A0A8H4PKG8_9HYPO</name>
<dbReference type="OrthoDB" id="4757858at2759"/>
<dbReference type="EMBL" id="JAAVMX010000008">
    <property type="protein sequence ID" value="KAF4505103.1"/>
    <property type="molecule type" value="Genomic_DNA"/>
</dbReference>
<dbReference type="InterPro" id="IPR032675">
    <property type="entry name" value="LRR_dom_sf"/>
</dbReference>
<organism evidence="1 2">
    <name type="scientific">Ophiocordyceps sinensis</name>
    <dbReference type="NCBI Taxonomy" id="72228"/>
    <lineage>
        <taxon>Eukaryota</taxon>
        <taxon>Fungi</taxon>
        <taxon>Dikarya</taxon>
        <taxon>Ascomycota</taxon>
        <taxon>Pezizomycotina</taxon>
        <taxon>Sordariomycetes</taxon>
        <taxon>Hypocreomycetidae</taxon>
        <taxon>Hypocreales</taxon>
        <taxon>Ophiocordycipitaceae</taxon>
        <taxon>Ophiocordyceps</taxon>
    </lineage>
</organism>
<comment type="caution">
    <text evidence="1">The sequence shown here is derived from an EMBL/GenBank/DDBJ whole genome shotgun (WGS) entry which is preliminary data.</text>
</comment>